<evidence type="ECO:0000313" key="2">
    <source>
        <dbReference type="Proteomes" id="UP000504636"/>
    </source>
</evidence>
<organism evidence="1">
    <name type="scientific">Mytilinidion resinicola</name>
    <dbReference type="NCBI Taxonomy" id="574789"/>
    <lineage>
        <taxon>Eukaryota</taxon>
        <taxon>Fungi</taxon>
        <taxon>Dikarya</taxon>
        <taxon>Ascomycota</taxon>
        <taxon>Pezizomycotina</taxon>
        <taxon>Dothideomycetes</taxon>
        <taxon>Pleosporomycetidae</taxon>
        <taxon>Mytilinidiales</taxon>
        <taxon>Mytilinidiaceae</taxon>
        <taxon>Mytilinidion</taxon>
    </lineage>
</organism>
<evidence type="ECO:0000313" key="1">
    <source>
        <dbReference type="EMBL" id="KAF2802007.1"/>
    </source>
</evidence>
<gene>
    <name evidence="1 3" type="ORF">BDZ99DRAFT_469287</name>
</gene>
<reference evidence="1 3" key="1">
    <citation type="journal article" date="2020" name="Stud. Mycol.">
        <title>101 Dothideomycetes genomes: a test case for predicting lifestyles and emergence of pathogens.</title>
        <authorList>
            <person name="Haridas S."/>
            <person name="Albert R."/>
            <person name="Binder M."/>
            <person name="Bloem J."/>
            <person name="Labutti K."/>
            <person name="Salamov A."/>
            <person name="Andreopoulos B."/>
            <person name="Baker S."/>
            <person name="Barry K."/>
            <person name="Bills G."/>
            <person name="Bluhm B."/>
            <person name="Cannon C."/>
            <person name="Castanera R."/>
            <person name="Culley D."/>
            <person name="Daum C."/>
            <person name="Ezra D."/>
            <person name="Gonzalez J."/>
            <person name="Henrissat B."/>
            <person name="Kuo A."/>
            <person name="Liang C."/>
            <person name="Lipzen A."/>
            <person name="Lutzoni F."/>
            <person name="Magnuson J."/>
            <person name="Mondo S."/>
            <person name="Nolan M."/>
            <person name="Ohm R."/>
            <person name="Pangilinan J."/>
            <person name="Park H.-J."/>
            <person name="Ramirez L."/>
            <person name="Alfaro M."/>
            <person name="Sun H."/>
            <person name="Tritt A."/>
            <person name="Yoshinaga Y."/>
            <person name="Zwiers L.-H."/>
            <person name="Turgeon B."/>
            <person name="Goodwin S."/>
            <person name="Spatafora J."/>
            <person name="Crous P."/>
            <person name="Grigoriev I."/>
        </authorList>
    </citation>
    <scope>NUCLEOTIDE SEQUENCE</scope>
    <source>
        <strain evidence="1 3">CBS 304.34</strain>
    </source>
</reference>
<dbReference type="AlphaFoldDB" id="A0A6A6Y2G8"/>
<dbReference type="Proteomes" id="UP000504636">
    <property type="component" value="Unplaced"/>
</dbReference>
<protein>
    <submittedName>
        <fullName evidence="1 3">Uncharacterized protein</fullName>
    </submittedName>
</protein>
<dbReference type="RefSeq" id="XP_033568971.1">
    <property type="nucleotide sequence ID" value="XM_033721459.1"/>
</dbReference>
<name>A0A6A6Y2G8_9PEZI</name>
<evidence type="ECO:0000313" key="3">
    <source>
        <dbReference type="RefSeq" id="XP_033568971.1"/>
    </source>
</evidence>
<dbReference type="EMBL" id="MU003726">
    <property type="protein sequence ID" value="KAF2802007.1"/>
    <property type="molecule type" value="Genomic_DNA"/>
</dbReference>
<proteinExistence type="predicted"/>
<dbReference type="GeneID" id="54462352"/>
<accession>A0A6A6Y2G8</accession>
<reference evidence="3" key="2">
    <citation type="submission" date="2020-04" db="EMBL/GenBank/DDBJ databases">
        <authorList>
            <consortium name="NCBI Genome Project"/>
        </authorList>
    </citation>
    <scope>NUCLEOTIDE SEQUENCE</scope>
    <source>
        <strain evidence="3">CBS 304.34</strain>
    </source>
</reference>
<sequence length="99" mass="10257">MLRLFAILSSVASDFSALGRETALSGCEMLDDAVRSLTPASAFLPKSLAGRTALQLASCPAPSHYAATWCCRAPPAHAASGPSISRPTAFLIRAHLAST</sequence>
<reference evidence="3" key="3">
    <citation type="submission" date="2025-04" db="UniProtKB">
        <authorList>
            <consortium name="RefSeq"/>
        </authorList>
    </citation>
    <scope>IDENTIFICATION</scope>
    <source>
        <strain evidence="3">CBS 304.34</strain>
    </source>
</reference>
<keyword evidence="2" id="KW-1185">Reference proteome</keyword>